<reference evidence="3 4" key="1">
    <citation type="submission" date="2018-06" db="EMBL/GenBank/DDBJ databases">
        <title>Genome conservation of Clostridium tetani.</title>
        <authorList>
            <person name="Bruggemann H."/>
            <person name="Popoff M.R."/>
        </authorList>
    </citation>
    <scope>NUCLEOTIDE SEQUENCE [LARGE SCALE GENOMIC DNA]</scope>
    <source>
        <strain evidence="3 4">2017.061</strain>
    </source>
</reference>
<protein>
    <recommendedName>
        <fullName evidence="1">UPF0735 ACT domain-containing protein DP130_10940</fullName>
    </recommendedName>
</protein>
<proteinExistence type="inferred from homology"/>
<dbReference type="AlphaFoldDB" id="A0A4Q0VCD6"/>
<accession>A0A4Q0VCD6</accession>
<dbReference type="Gene3D" id="3.30.70.260">
    <property type="match status" value="1"/>
</dbReference>
<dbReference type="NCBIfam" id="NF003361">
    <property type="entry name" value="PRK04435.1"/>
    <property type="match status" value="1"/>
</dbReference>
<dbReference type="HAMAP" id="MF_00707">
    <property type="entry name" value="UPF0735"/>
    <property type="match status" value="1"/>
</dbReference>
<dbReference type="PIRSF" id="PIRSF025624">
    <property type="entry name" value="ACT_PheB"/>
    <property type="match status" value="1"/>
</dbReference>
<feature type="domain" description="ACT" evidence="2">
    <location>
        <begin position="76"/>
        <end position="151"/>
    </location>
</feature>
<dbReference type="InterPro" id="IPR045865">
    <property type="entry name" value="ACT-like_dom_sf"/>
</dbReference>
<dbReference type="EMBL" id="QMAP01000010">
    <property type="protein sequence ID" value="RXI46642.1"/>
    <property type="molecule type" value="Genomic_DNA"/>
</dbReference>
<comment type="caution">
    <text evidence="3">The sequence shown here is derived from an EMBL/GenBank/DDBJ whole genome shotgun (WGS) entry which is preliminary data.</text>
</comment>
<dbReference type="SUPFAM" id="SSF55021">
    <property type="entry name" value="ACT-like"/>
    <property type="match status" value="1"/>
</dbReference>
<dbReference type="Proteomes" id="UP000290921">
    <property type="component" value="Unassembled WGS sequence"/>
</dbReference>
<evidence type="ECO:0000256" key="1">
    <source>
        <dbReference type="HAMAP-Rule" id="MF_00707"/>
    </source>
</evidence>
<dbReference type="PROSITE" id="PS51671">
    <property type="entry name" value="ACT"/>
    <property type="match status" value="1"/>
</dbReference>
<dbReference type="CDD" id="cd04888">
    <property type="entry name" value="ACT_PheB-BS"/>
    <property type="match status" value="1"/>
</dbReference>
<name>A0A4Q0VCD6_CLOTA</name>
<organism evidence="3 4">
    <name type="scientific">Clostridium tetani</name>
    <dbReference type="NCBI Taxonomy" id="1513"/>
    <lineage>
        <taxon>Bacteria</taxon>
        <taxon>Bacillati</taxon>
        <taxon>Bacillota</taxon>
        <taxon>Clostridia</taxon>
        <taxon>Eubacteriales</taxon>
        <taxon>Clostridiaceae</taxon>
        <taxon>Clostridium</taxon>
    </lineage>
</organism>
<dbReference type="InterPro" id="IPR008310">
    <property type="entry name" value="UPF0735_ACT_dom-cont"/>
</dbReference>
<dbReference type="InterPro" id="IPR002912">
    <property type="entry name" value="ACT_dom"/>
</dbReference>
<comment type="similarity">
    <text evidence="1">Belongs to the UPF0735 family.</text>
</comment>
<dbReference type="OMA" id="FYLVQED"/>
<gene>
    <name evidence="3" type="ORF">DP130_10940</name>
</gene>
<evidence type="ECO:0000259" key="2">
    <source>
        <dbReference type="PROSITE" id="PS51671"/>
    </source>
</evidence>
<sequence length="152" mass="17307">MYIGSDFMKDKYLMINTSVLPDVFEKVIEAKELMKAGKIKEITEAVKVVGISRSTYYKYKDYVFNVSELSSNQKVIISVTLNHRPGTLSKILDKIALYKGNILTINQEIPIHNTANVNITFDISQLNIEFNRLLEEISAMDNVIKLDLIAMD</sequence>
<evidence type="ECO:0000313" key="3">
    <source>
        <dbReference type="EMBL" id="RXI46642.1"/>
    </source>
</evidence>
<evidence type="ECO:0000313" key="4">
    <source>
        <dbReference type="Proteomes" id="UP000290921"/>
    </source>
</evidence>